<name>A0A1I7SZ23_9PELO</name>
<dbReference type="Pfam" id="PF10316">
    <property type="entry name" value="7TM_GPCR_Srbc"/>
    <property type="match status" value="1"/>
</dbReference>
<evidence type="ECO:0000256" key="1">
    <source>
        <dbReference type="SAM" id="Phobius"/>
    </source>
</evidence>
<protein>
    <submittedName>
        <fullName evidence="3">G_PROTEIN_RECEP_F1_2 domain-containing protein</fullName>
    </submittedName>
</protein>
<dbReference type="Proteomes" id="UP000095282">
    <property type="component" value="Unplaced"/>
</dbReference>
<feature type="transmembrane region" description="Helical" evidence="1">
    <location>
        <begin position="130"/>
        <end position="148"/>
    </location>
</feature>
<dbReference type="WBParaSite" id="Csp11.Scaffold37.g197.t1">
    <property type="protein sequence ID" value="Csp11.Scaffold37.g197.t1"/>
    <property type="gene ID" value="Csp11.Scaffold37.g197"/>
</dbReference>
<proteinExistence type="predicted"/>
<keyword evidence="1" id="KW-0472">Membrane</keyword>
<feature type="transmembrane region" description="Helical" evidence="1">
    <location>
        <begin position="6"/>
        <end position="31"/>
    </location>
</feature>
<evidence type="ECO:0000313" key="3">
    <source>
        <dbReference type="WBParaSite" id="Csp11.Scaffold37.g197.t1"/>
    </source>
</evidence>
<dbReference type="InterPro" id="IPR019420">
    <property type="entry name" value="7TM_GPCR_serpentine_rcpt_Srbc"/>
</dbReference>
<dbReference type="Gene3D" id="1.20.1070.10">
    <property type="entry name" value="Rhodopsin 7-helix transmembrane proteins"/>
    <property type="match status" value="1"/>
</dbReference>
<organism evidence="2 3">
    <name type="scientific">Caenorhabditis tropicalis</name>
    <dbReference type="NCBI Taxonomy" id="1561998"/>
    <lineage>
        <taxon>Eukaryota</taxon>
        <taxon>Metazoa</taxon>
        <taxon>Ecdysozoa</taxon>
        <taxon>Nematoda</taxon>
        <taxon>Chromadorea</taxon>
        <taxon>Rhabditida</taxon>
        <taxon>Rhabditina</taxon>
        <taxon>Rhabditomorpha</taxon>
        <taxon>Rhabditoidea</taxon>
        <taxon>Rhabditidae</taxon>
        <taxon>Peloderinae</taxon>
        <taxon>Caenorhabditis</taxon>
    </lineage>
</organism>
<feature type="transmembrane region" description="Helical" evidence="1">
    <location>
        <begin position="52"/>
        <end position="78"/>
    </location>
</feature>
<keyword evidence="1" id="KW-0812">Transmembrane</keyword>
<dbReference type="AlphaFoldDB" id="A0A1I7SZ23"/>
<feature type="transmembrane region" description="Helical" evidence="1">
    <location>
        <begin position="222"/>
        <end position="240"/>
    </location>
</feature>
<dbReference type="PANTHER" id="PTHR10664">
    <property type="entry name" value="SERPENTINE RECEPTOR-C.ELEGANS"/>
    <property type="match status" value="1"/>
</dbReference>
<evidence type="ECO:0000313" key="2">
    <source>
        <dbReference type="Proteomes" id="UP000095282"/>
    </source>
</evidence>
<sequence>MPDVLPVYWVFTVISVAMMFSMIGMNFFILYKHTLEMKTWKKLEYQLILLRVTFDAFNGITGVMYIILTVIDLIHNVVPYEFSFTVGLTAFSLMEMRSFLAATIAVERVLATTIPFHFYRLRNRVSNIPILGFIISTGISCDAVLFGFCDYRYEPVPGCTNFNCATPICFQRYSSATRMIYSSTNVIFSIILCYKLFWLSWKQSSVNVDIRKANWLSLSDGLSSLFFELIPWVISYYGIVNTKACDDSENNLMLMIVFQPLGPIIGAFRTTGRVIEAFVILKLMKKDVVVHPNRISVVSRHN</sequence>
<keyword evidence="1" id="KW-1133">Transmembrane helix</keyword>
<feature type="transmembrane region" description="Helical" evidence="1">
    <location>
        <begin position="252"/>
        <end position="275"/>
    </location>
</feature>
<accession>A0A1I7SZ23</accession>
<dbReference type="eggNOG" id="ENOG502THNF">
    <property type="taxonomic scope" value="Eukaryota"/>
</dbReference>
<feature type="transmembrane region" description="Helical" evidence="1">
    <location>
        <begin position="180"/>
        <end position="201"/>
    </location>
</feature>
<reference evidence="3" key="1">
    <citation type="submission" date="2016-11" db="UniProtKB">
        <authorList>
            <consortium name="WormBaseParasite"/>
        </authorList>
    </citation>
    <scope>IDENTIFICATION</scope>
</reference>
<dbReference type="PANTHER" id="PTHR10664:SF31">
    <property type="entry name" value="SERPENTINE RECEPTOR, CLASS BC (CLASS B-LIKE)"/>
    <property type="match status" value="1"/>
</dbReference>
<keyword evidence="2" id="KW-1185">Reference proteome</keyword>